<keyword evidence="3" id="KW-1185">Reference proteome</keyword>
<dbReference type="EMBL" id="JAVRBK010000010">
    <property type="protein sequence ID" value="KAK5638259.1"/>
    <property type="molecule type" value="Genomic_DNA"/>
</dbReference>
<protein>
    <recommendedName>
        <fullName evidence="1">CRAL-TRIO domain-containing protein</fullName>
    </recommendedName>
</protein>
<name>A0AAN7V0M0_9COLE</name>
<dbReference type="InterPro" id="IPR036865">
    <property type="entry name" value="CRAL-TRIO_dom_sf"/>
</dbReference>
<organism evidence="2 3">
    <name type="scientific">Pyrocoelia pectoralis</name>
    <dbReference type="NCBI Taxonomy" id="417401"/>
    <lineage>
        <taxon>Eukaryota</taxon>
        <taxon>Metazoa</taxon>
        <taxon>Ecdysozoa</taxon>
        <taxon>Arthropoda</taxon>
        <taxon>Hexapoda</taxon>
        <taxon>Insecta</taxon>
        <taxon>Pterygota</taxon>
        <taxon>Neoptera</taxon>
        <taxon>Endopterygota</taxon>
        <taxon>Coleoptera</taxon>
        <taxon>Polyphaga</taxon>
        <taxon>Elateriformia</taxon>
        <taxon>Elateroidea</taxon>
        <taxon>Lampyridae</taxon>
        <taxon>Lampyrinae</taxon>
        <taxon>Pyrocoelia</taxon>
    </lineage>
</organism>
<dbReference type="SUPFAM" id="SSF52087">
    <property type="entry name" value="CRAL/TRIO domain"/>
    <property type="match status" value="1"/>
</dbReference>
<evidence type="ECO:0000313" key="3">
    <source>
        <dbReference type="Proteomes" id="UP001329430"/>
    </source>
</evidence>
<dbReference type="Proteomes" id="UP001329430">
    <property type="component" value="Chromosome 10"/>
</dbReference>
<proteinExistence type="predicted"/>
<feature type="domain" description="CRAL-TRIO" evidence="1">
    <location>
        <begin position="102"/>
        <end position="189"/>
    </location>
</feature>
<dbReference type="Gene3D" id="3.40.525.10">
    <property type="entry name" value="CRAL-TRIO lipid binding domain"/>
    <property type="match status" value="1"/>
</dbReference>
<reference evidence="2 3" key="1">
    <citation type="journal article" date="2024" name="Insects">
        <title>An Improved Chromosome-Level Genome Assembly of the Firefly Pyrocoelia pectoralis.</title>
        <authorList>
            <person name="Fu X."/>
            <person name="Meyer-Rochow V.B."/>
            <person name="Ballantyne L."/>
            <person name="Zhu X."/>
        </authorList>
    </citation>
    <scope>NUCLEOTIDE SEQUENCE [LARGE SCALE GENOMIC DNA]</scope>
    <source>
        <strain evidence="2">XCY_ONT2</strain>
    </source>
</reference>
<dbReference type="PANTHER" id="PTHR10174:SF213">
    <property type="entry name" value="CRAL-TRIO DOMAIN-CONTAINING PROTEIN"/>
    <property type="match status" value="1"/>
</dbReference>
<dbReference type="AlphaFoldDB" id="A0AAN7V0M0"/>
<comment type="caution">
    <text evidence="2">The sequence shown here is derived from an EMBL/GenBank/DDBJ whole genome shotgun (WGS) entry which is preliminary data.</text>
</comment>
<evidence type="ECO:0000259" key="1">
    <source>
        <dbReference type="Pfam" id="PF00650"/>
    </source>
</evidence>
<dbReference type="InterPro" id="IPR001251">
    <property type="entry name" value="CRAL-TRIO_dom"/>
</dbReference>
<dbReference type="Pfam" id="PF00650">
    <property type="entry name" value="CRAL_TRIO"/>
    <property type="match status" value="1"/>
</dbReference>
<dbReference type="GO" id="GO:0016020">
    <property type="term" value="C:membrane"/>
    <property type="evidence" value="ECO:0007669"/>
    <property type="project" value="TreeGrafter"/>
</dbReference>
<gene>
    <name evidence="2" type="ORF">RI129_012554</name>
</gene>
<evidence type="ECO:0000313" key="2">
    <source>
        <dbReference type="EMBL" id="KAK5638259.1"/>
    </source>
</evidence>
<dbReference type="GO" id="GO:1902936">
    <property type="term" value="F:phosphatidylinositol bisphosphate binding"/>
    <property type="evidence" value="ECO:0007669"/>
    <property type="project" value="TreeGrafter"/>
</dbReference>
<accession>A0AAN7V0M0</accession>
<sequence>MSPFRLGFSVHDVIRDDKKIISDIDRIKEWLNGETLPKLLDEQILIFLTSAENDVQIAMKIIKGLYQMKQSRPDVFAARNINEDMRRNFRATLMCYLPVRHNESIIVLAKYRENSLSDFDFKCSIKTLTMFAEAAVYNGPEKGFILLVDGAGTTLRHIMKMKLNPLKMAVDYFQDYFPIRLTNVHFINA</sequence>
<dbReference type="PANTHER" id="PTHR10174">
    <property type="entry name" value="ALPHA-TOCOPHEROL TRANSFER PROTEIN-RELATED"/>
    <property type="match status" value="1"/>
</dbReference>